<dbReference type="InterPro" id="IPR043130">
    <property type="entry name" value="CDP-OH_PTrfase_TM_dom"/>
</dbReference>
<evidence type="ECO:0000313" key="2">
    <source>
        <dbReference type="EMBL" id="GAA5145306.1"/>
    </source>
</evidence>
<dbReference type="InterPro" id="IPR000462">
    <property type="entry name" value="CDP-OH_P_trans"/>
</dbReference>
<dbReference type="EMBL" id="BAABKG010000002">
    <property type="protein sequence ID" value="GAA5145306.1"/>
    <property type="molecule type" value="Genomic_DNA"/>
</dbReference>
<evidence type="ECO:0008006" key="4">
    <source>
        <dbReference type="Google" id="ProtNLM"/>
    </source>
</evidence>
<keyword evidence="1" id="KW-0812">Transmembrane</keyword>
<reference evidence="3" key="1">
    <citation type="journal article" date="2019" name="Int. J. Syst. Evol. Microbiol.">
        <title>The Global Catalogue of Microorganisms (GCM) 10K type strain sequencing project: providing services to taxonomists for standard genome sequencing and annotation.</title>
        <authorList>
            <consortium name="The Broad Institute Genomics Platform"/>
            <consortium name="The Broad Institute Genome Sequencing Center for Infectious Disease"/>
            <person name="Wu L."/>
            <person name="Ma J."/>
        </authorList>
    </citation>
    <scope>NUCLEOTIDE SEQUENCE [LARGE SCALE GENOMIC DNA]</scope>
    <source>
        <strain evidence="3">JCM 18459</strain>
    </source>
</reference>
<evidence type="ECO:0000256" key="1">
    <source>
        <dbReference type="SAM" id="Phobius"/>
    </source>
</evidence>
<organism evidence="2 3">
    <name type="scientific">Nocardioides marinquilinus</name>
    <dbReference type="NCBI Taxonomy" id="1210400"/>
    <lineage>
        <taxon>Bacteria</taxon>
        <taxon>Bacillati</taxon>
        <taxon>Actinomycetota</taxon>
        <taxon>Actinomycetes</taxon>
        <taxon>Propionibacteriales</taxon>
        <taxon>Nocardioidaceae</taxon>
        <taxon>Nocardioides</taxon>
    </lineage>
</organism>
<accession>A0ABP9PGB6</accession>
<keyword evidence="1" id="KW-1133">Transmembrane helix</keyword>
<dbReference type="RefSeq" id="WP_345456258.1">
    <property type="nucleotide sequence ID" value="NZ_BAABKG010000002.1"/>
</dbReference>
<feature type="transmembrane region" description="Helical" evidence="1">
    <location>
        <begin position="203"/>
        <end position="227"/>
    </location>
</feature>
<name>A0ABP9PGB6_9ACTN</name>
<evidence type="ECO:0000313" key="3">
    <source>
        <dbReference type="Proteomes" id="UP001500221"/>
    </source>
</evidence>
<feature type="transmembrane region" description="Helical" evidence="1">
    <location>
        <begin position="52"/>
        <end position="70"/>
    </location>
</feature>
<dbReference type="Gene3D" id="1.20.120.1760">
    <property type="match status" value="1"/>
</dbReference>
<proteinExistence type="predicted"/>
<feature type="transmembrane region" description="Helical" evidence="1">
    <location>
        <begin position="119"/>
        <end position="145"/>
    </location>
</feature>
<protein>
    <recommendedName>
        <fullName evidence="4">CDP-alcohol phosphatidyltransferase family protein</fullName>
    </recommendedName>
</protein>
<keyword evidence="3" id="KW-1185">Reference proteome</keyword>
<sequence length="236" mass="23834">MTGHDDAAAARAAWSDRHGGLDPDGSFWVSRWVGLTHALARPVARRGLSPDVVTGLGLLLSVAVVPLAAAGAAWPLLAAAFVTAAGIADGVDGAVASLRGGGTRWGEVLDHLADRLSDLLLIGALVPLGAPLPLCAALAVLTLLLESVRAAARTAGLDGPGAVTVWERPSRALVAGFGTGLCGLEWLARGAGVDVLPAVDADVLATSAGVVGSALAVVGLLHLVVVVRRRLRLPHR</sequence>
<comment type="caution">
    <text evidence="2">The sequence shown here is derived from an EMBL/GenBank/DDBJ whole genome shotgun (WGS) entry which is preliminary data.</text>
</comment>
<gene>
    <name evidence="2" type="ORF">GCM10023340_14400</name>
</gene>
<keyword evidence="1" id="KW-0472">Membrane</keyword>
<dbReference type="Proteomes" id="UP001500221">
    <property type="component" value="Unassembled WGS sequence"/>
</dbReference>
<dbReference type="Pfam" id="PF01066">
    <property type="entry name" value="CDP-OH_P_transf"/>
    <property type="match status" value="1"/>
</dbReference>